<gene>
    <name evidence="3" type="ORF">SEUCBS140593_005424</name>
</gene>
<organism evidence="3 4">
    <name type="scientific">Sporothrix eucalyptigena</name>
    <dbReference type="NCBI Taxonomy" id="1812306"/>
    <lineage>
        <taxon>Eukaryota</taxon>
        <taxon>Fungi</taxon>
        <taxon>Dikarya</taxon>
        <taxon>Ascomycota</taxon>
        <taxon>Pezizomycotina</taxon>
        <taxon>Sordariomycetes</taxon>
        <taxon>Sordariomycetidae</taxon>
        <taxon>Ophiostomatales</taxon>
        <taxon>Ophiostomataceae</taxon>
        <taxon>Sporothrix</taxon>
    </lineage>
</organism>
<comment type="caution">
    <text evidence="3">The sequence shown here is derived from an EMBL/GenBank/DDBJ whole genome shotgun (WGS) entry which is preliminary data.</text>
</comment>
<evidence type="ECO:0000313" key="4">
    <source>
        <dbReference type="Proteomes" id="UP001642482"/>
    </source>
</evidence>
<proteinExistence type="predicted"/>
<reference evidence="3 4" key="1">
    <citation type="submission" date="2024-01" db="EMBL/GenBank/DDBJ databases">
        <authorList>
            <person name="Allen C."/>
            <person name="Tagirdzhanova G."/>
        </authorList>
    </citation>
    <scope>NUCLEOTIDE SEQUENCE [LARGE SCALE GENOMIC DNA]</scope>
</reference>
<dbReference type="PANTHER" id="PTHR43539:SF68">
    <property type="entry name" value="FLAVIN-BINDING MONOOXYGENASE-LIKE PROTEIN (AFU_ORTHOLOGUE AFUA_4G09220)"/>
    <property type="match status" value="1"/>
</dbReference>
<dbReference type="EMBL" id="CAWUHD010000052">
    <property type="protein sequence ID" value="CAK7223997.1"/>
    <property type="molecule type" value="Genomic_DNA"/>
</dbReference>
<keyword evidence="1" id="KW-0560">Oxidoreductase</keyword>
<evidence type="ECO:0000313" key="3">
    <source>
        <dbReference type="EMBL" id="CAK7223997.1"/>
    </source>
</evidence>
<name>A0ABP0BX03_9PEZI</name>
<accession>A0ABP0BX03</accession>
<dbReference type="InterPro" id="IPR050982">
    <property type="entry name" value="Auxin_biosynth/cation_transpt"/>
</dbReference>
<dbReference type="Gene3D" id="3.50.50.60">
    <property type="entry name" value="FAD/NAD(P)-binding domain"/>
    <property type="match status" value="2"/>
</dbReference>
<keyword evidence="4" id="KW-1185">Reference proteome</keyword>
<sequence>MPKTFVPNWNDDLIRPPNSDTQIGWAGVPLKDTLGYYGVIKRAIIPTNEFLGLDPDYDSVDADVIAKAFTAKIGAAFEKQNANEFKDLLHEDSHWKDVYLLTWDTRSLRGHEHILPMLEARLSITGIKNVQINYDAKPTVEKLGEDLAFVLFHIKFDFAHGTGVGVIRLSPFGVKTGSADELADVAIWKVFSMGTSVETIDGWDPEYGDKVRYQKGKVHDPTGQARSYAELRAAEANGEDGFDPTVIIVGAGHCGVTMAARLKVLGIPHLIVEREGRVGHSWANRYKSLSLHAPTYTNHLPCVPFPDWFPVFLPAQQLAEFLVHYAAMMDLNVWTNSSIDGKAATFDEATGRWTVKVTRNHDDGATTEHTFHPKHIMLATGISGTLPNIPTYPGAEAFEKNGGILVHSSRHRTGPDWKGKKCIVVGAATSAHDICYELKEHGCDVSMVQRSGTHIMSVEKGIRYFYRNRERTNRPDGPRIEMADQSNFLRHTFDVEYELLARAQQKAREIDHDLLESIKKVGYKLHDGYHGGGAYSLVFFDYGRYYWDTGCLQYIANKEVDLIHSEIDHFTDKGVVFKDGTSKEADVVVFATGYLNSKSSIQTVMGDEMASKCGERWEKGNAFFIGPEGDSTILYRPLPQRGLWSMFHQFSFNRFFSYRLALRIKAEELGIDVTPYGNRPQGPPSVEAGRNRRPDGVPF</sequence>
<dbReference type="PANTHER" id="PTHR43539">
    <property type="entry name" value="FLAVIN-BINDING MONOOXYGENASE-LIKE PROTEIN (AFU_ORTHOLOGUE AFUA_4G09220)"/>
    <property type="match status" value="1"/>
</dbReference>
<evidence type="ECO:0008006" key="5">
    <source>
        <dbReference type="Google" id="ProtNLM"/>
    </source>
</evidence>
<dbReference type="InterPro" id="IPR036188">
    <property type="entry name" value="FAD/NAD-bd_sf"/>
</dbReference>
<dbReference type="Proteomes" id="UP001642482">
    <property type="component" value="Unassembled WGS sequence"/>
</dbReference>
<evidence type="ECO:0000256" key="1">
    <source>
        <dbReference type="ARBA" id="ARBA00023002"/>
    </source>
</evidence>
<feature type="compositionally biased region" description="Basic and acidic residues" evidence="2">
    <location>
        <begin position="689"/>
        <end position="699"/>
    </location>
</feature>
<dbReference type="SUPFAM" id="SSF51905">
    <property type="entry name" value="FAD/NAD(P)-binding domain"/>
    <property type="match status" value="2"/>
</dbReference>
<evidence type="ECO:0000256" key="2">
    <source>
        <dbReference type="SAM" id="MobiDB-lite"/>
    </source>
</evidence>
<dbReference type="Pfam" id="PF13738">
    <property type="entry name" value="Pyr_redox_3"/>
    <property type="match status" value="1"/>
</dbReference>
<feature type="region of interest" description="Disordered" evidence="2">
    <location>
        <begin position="673"/>
        <end position="699"/>
    </location>
</feature>
<protein>
    <recommendedName>
        <fullName evidence="5">Flavin-containing monooxygenase</fullName>
    </recommendedName>
</protein>